<keyword evidence="1" id="KW-0472">Membrane</keyword>
<name>A0ABY1GIU0_9GAMM</name>
<organism evidence="2 3">
    <name type="scientific">Pseudoalteromonas lipolytica</name>
    <dbReference type="NCBI Taxonomy" id="570156"/>
    <lineage>
        <taxon>Bacteria</taxon>
        <taxon>Pseudomonadati</taxon>
        <taxon>Pseudomonadota</taxon>
        <taxon>Gammaproteobacteria</taxon>
        <taxon>Alteromonadales</taxon>
        <taxon>Pseudoalteromonadaceae</taxon>
        <taxon>Pseudoalteromonas</taxon>
    </lineage>
</organism>
<protein>
    <submittedName>
        <fullName evidence="2">Uncharacterized protein</fullName>
    </submittedName>
</protein>
<keyword evidence="1" id="KW-1133">Transmembrane helix</keyword>
<feature type="transmembrane region" description="Helical" evidence="1">
    <location>
        <begin position="20"/>
        <end position="42"/>
    </location>
</feature>
<dbReference type="Proteomes" id="UP000183805">
    <property type="component" value="Unassembled WGS sequence"/>
</dbReference>
<keyword evidence="1" id="KW-0812">Transmembrane</keyword>
<dbReference type="EMBL" id="FPAZ01000005">
    <property type="protein sequence ID" value="SFT58172.1"/>
    <property type="molecule type" value="Genomic_DNA"/>
</dbReference>
<comment type="caution">
    <text evidence="2">The sequence shown here is derived from an EMBL/GenBank/DDBJ whole genome shotgun (WGS) entry which is preliminary data.</text>
</comment>
<evidence type="ECO:0000313" key="3">
    <source>
        <dbReference type="Proteomes" id="UP000183805"/>
    </source>
</evidence>
<evidence type="ECO:0000256" key="1">
    <source>
        <dbReference type="SAM" id="Phobius"/>
    </source>
</evidence>
<keyword evidence="3" id="KW-1185">Reference proteome</keyword>
<proteinExistence type="predicted"/>
<sequence>MNNHSIVKRKHKYREEQKGVLALMLDFTFIIFVTLICSLYIYSLCFISLKAL</sequence>
<reference evidence="2 3" key="1">
    <citation type="submission" date="2016-10" db="EMBL/GenBank/DDBJ databases">
        <authorList>
            <person name="Varghese N."/>
            <person name="Submissions S."/>
        </authorList>
    </citation>
    <scope>NUCLEOTIDE SEQUENCE [LARGE SCALE GENOMIC DNA]</scope>
    <source>
        <strain evidence="2 3">CGMCC 1.8499</strain>
    </source>
</reference>
<accession>A0ABY1GIU0</accession>
<gene>
    <name evidence="2" type="ORF">SAMN04487854_10583</name>
</gene>
<evidence type="ECO:0000313" key="2">
    <source>
        <dbReference type="EMBL" id="SFT58172.1"/>
    </source>
</evidence>